<evidence type="ECO:0008006" key="4">
    <source>
        <dbReference type="Google" id="ProtNLM"/>
    </source>
</evidence>
<dbReference type="RefSeq" id="WP_135431527.1">
    <property type="nucleotide sequence ID" value="NZ_RPEM01000007.1"/>
</dbReference>
<reference evidence="2 3" key="1">
    <citation type="submission" date="2018-11" db="EMBL/GenBank/DDBJ databases">
        <title>Tabrizicola sp. isolated from sediment of alpine lake.</title>
        <authorList>
            <person name="Liu Z."/>
        </authorList>
    </citation>
    <scope>NUCLEOTIDE SEQUENCE [LARGE SCALE GENOMIC DNA]</scope>
    <source>
        <strain evidence="2 3">DRYC-M-16</strain>
    </source>
</reference>
<protein>
    <recommendedName>
        <fullName evidence="4">Transposase</fullName>
    </recommendedName>
</protein>
<sequence>MQSLDLSKELADVRAQILKLKRRELQLQKELLAADGAESAVRPGWPIRRNRPALSSTLQ</sequence>
<dbReference type="Proteomes" id="UP000297741">
    <property type="component" value="Unassembled WGS sequence"/>
</dbReference>
<comment type="caution">
    <text evidence="2">The sequence shown here is derived from an EMBL/GenBank/DDBJ whole genome shotgun (WGS) entry which is preliminary data.</text>
</comment>
<evidence type="ECO:0000256" key="1">
    <source>
        <dbReference type="SAM" id="Coils"/>
    </source>
</evidence>
<keyword evidence="3" id="KW-1185">Reference proteome</keyword>
<organism evidence="2 3">
    <name type="scientific">Pseudotabrizicola sediminis</name>
    <dbReference type="NCBI Taxonomy" id="2486418"/>
    <lineage>
        <taxon>Bacteria</taxon>
        <taxon>Pseudomonadati</taxon>
        <taxon>Pseudomonadota</taxon>
        <taxon>Alphaproteobacteria</taxon>
        <taxon>Rhodobacterales</taxon>
        <taxon>Paracoccaceae</taxon>
        <taxon>Pseudotabrizicola</taxon>
    </lineage>
</organism>
<feature type="coiled-coil region" evidence="1">
    <location>
        <begin position="3"/>
        <end position="30"/>
    </location>
</feature>
<gene>
    <name evidence="2" type="ORF">EEB11_11735</name>
</gene>
<dbReference type="EMBL" id="RPEM01000007">
    <property type="protein sequence ID" value="TGD42939.1"/>
    <property type="molecule type" value="Genomic_DNA"/>
</dbReference>
<evidence type="ECO:0000313" key="3">
    <source>
        <dbReference type="Proteomes" id="UP000297741"/>
    </source>
</evidence>
<proteinExistence type="predicted"/>
<evidence type="ECO:0000313" key="2">
    <source>
        <dbReference type="EMBL" id="TGD42939.1"/>
    </source>
</evidence>
<name>A0ABY2KKD9_9RHOB</name>
<accession>A0ABY2KKD9</accession>
<keyword evidence="1" id="KW-0175">Coiled coil</keyword>